<feature type="domain" description="N-(5'phosphoribosyl) anthranilate isomerase (PRAI)" evidence="9">
    <location>
        <begin position="55"/>
        <end position="250"/>
    </location>
</feature>
<comment type="pathway">
    <text evidence="2">Amino-acid biosynthesis; L-tryptophan biosynthesis; L-tryptophan from chorismate: step 3/5.</text>
</comment>
<dbReference type="EMBL" id="VFIA01000005">
    <property type="protein sequence ID" value="MBC3790638.1"/>
    <property type="molecule type" value="Genomic_DNA"/>
</dbReference>
<dbReference type="InterPro" id="IPR044643">
    <property type="entry name" value="TrpF_fam"/>
</dbReference>
<keyword evidence="7" id="KW-0057">Aromatic amino acid biosynthesis</keyword>
<evidence type="ECO:0000313" key="11">
    <source>
        <dbReference type="Proteomes" id="UP000700732"/>
    </source>
</evidence>
<dbReference type="EC" id="5.3.1.24" evidence="3"/>
<keyword evidence="11" id="KW-1185">Reference proteome</keyword>
<name>A0ABR6W270_9BACT</name>
<dbReference type="PANTHER" id="PTHR42894">
    <property type="entry name" value="N-(5'-PHOSPHORIBOSYL)ANTHRANILATE ISOMERASE"/>
    <property type="match status" value="1"/>
</dbReference>
<keyword evidence="6" id="KW-0822">Tryptophan biosynthesis</keyword>
<evidence type="ECO:0000256" key="2">
    <source>
        <dbReference type="ARBA" id="ARBA00004664"/>
    </source>
</evidence>
<organism evidence="10 11">
    <name type="scientific">Spirosoma utsteinense</name>
    <dbReference type="NCBI Taxonomy" id="2585773"/>
    <lineage>
        <taxon>Bacteria</taxon>
        <taxon>Pseudomonadati</taxon>
        <taxon>Bacteroidota</taxon>
        <taxon>Cytophagia</taxon>
        <taxon>Cytophagales</taxon>
        <taxon>Cytophagaceae</taxon>
        <taxon>Spirosoma</taxon>
    </lineage>
</organism>
<dbReference type="InterPro" id="IPR001240">
    <property type="entry name" value="PRAI_dom"/>
</dbReference>
<keyword evidence="5" id="KW-0028">Amino-acid biosynthesis</keyword>
<dbReference type="Pfam" id="PF00697">
    <property type="entry name" value="PRAI"/>
    <property type="match status" value="1"/>
</dbReference>
<protein>
    <recommendedName>
        <fullName evidence="4">N-(5'-phosphoribosyl)anthranilate isomerase</fullName>
        <ecNumber evidence="3">5.3.1.24</ecNumber>
    </recommendedName>
</protein>
<evidence type="ECO:0000256" key="8">
    <source>
        <dbReference type="ARBA" id="ARBA00023235"/>
    </source>
</evidence>
<dbReference type="Proteomes" id="UP000700732">
    <property type="component" value="Unassembled WGS sequence"/>
</dbReference>
<evidence type="ECO:0000256" key="6">
    <source>
        <dbReference type="ARBA" id="ARBA00022822"/>
    </source>
</evidence>
<evidence type="ECO:0000256" key="1">
    <source>
        <dbReference type="ARBA" id="ARBA00001164"/>
    </source>
</evidence>
<proteinExistence type="predicted"/>
<comment type="caution">
    <text evidence="10">The sequence shown here is derived from an EMBL/GenBank/DDBJ whole genome shotgun (WGS) entry which is preliminary data.</text>
</comment>
<sequence length="259" mass="28274">MSEIVQYVSGYEQGFNLETSYNWWLTRTFTSLFCILIIVTNRPVPATMALKTLVKISNVTNLSDARYCAGMGVDMLGFSMDADSANYVAPATFAEMRSWVAGVLIVGETTSTDVGIIEQLLDAYQPDLLQVDEGAMLPYLSTFGNRPDGLRLILRVDLSQLTLDQLETLFKTGSAGAEYILLESNGPLHLDTDLKAVLQRLAGRYPVLLGTGISANNVHELLTDLPVQGIALSGGNEEQPGNKEFGELMDVLEAIEVEE</sequence>
<dbReference type="InterPro" id="IPR013785">
    <property type="entry name" value="Aldolase_TIM"/>
</dbReference>
<evidence type="ECO:0000259" key="9">
    <source>
        <dbReference type="Pfam" id="PF00697"/>
    </source>
</evidence>
<dbReference type="Gene3D" id="3.20.20.70">
    <property type="entry name" value="Aldolase class I"/>
    <property type="match status" value="1"/>
</dbReference>
<evidence type="ECO:0000256" key="3">
    <source>
        <dbReference type="ARBA" id="ARBA00012572"/>
    </source>
</evidence>
<evidence type="ECO:0000256" key="7">
    <source>
        <dbReference type="ARBA" id="ARBA00023141"/>
    </source>
</evidence>
<evidence type="ECO:0000313" key="10">
    <source>
        <dbReference type="EMBL" id="MBC3790638.1"/>
    </source>
</evidence>
<dbReference type="GO" id="GO:0016853">
    <property type="term" value="F:isomerase activity"/>
    <property type="evidence" value="ECO:0007669"/>
    <property type="project" value="UniProtKB-KW"/>
</dbReference>
<dbReference type="SUPFAM" id="SSF51366">
    <property type="entry name" value="Ribulose-phoshate binding barrel"/>
    <property type="match status" value="1"/>
</dbReference>
<dbReference type="InterPro" id="IPR011060">
    <property type="entry name" value="RibuloseP-bd_barrel"/>
</dbReference>
<gene>
    <name evidence="10" type="ORF">FH603_1128</name>
</gene>
<dbReference type="PANTHER" id="PTHR42894:SF1">
    <property type="entry name" value="N-(5'-PHOSPHORIBOSYL)ANTHRANILATE ISOMERASE"/>
    <property type="match status" value="1"/>
</dbReference>
<accession>A0ABR6W270</accession>
<keyword evidence="8 10" id="KW-0413">Isomerase</keyword>
<reference evidence="10 11" key="1">
    <citation type="submission" date="2019-06" db="EMBL/GenBank/DDBJ databases">
        <title>Spirosoma utsteinense sp. nov. isolated from Antarctic ice-free soils.</title>
        <authorList>
            <person name="Tahon G."/>
        </authorList>
    </citation>
    <scope>NUCLEOTIDE SEQUENCE [LARGE SCALE GENOMIC DNA]</scope>
    <source>
        <strain evidence="10 11">LMG 31447</strain>
    </source>
</reference>
<comment type="catalytic activity">
    <reaction evidence="1">
        <text>N-(5-phospho-beta-D-ribosyl)anthranilate = 1-(2-carboxyphenylamino)-1-deoxy-D-ribulose 5-phosphate</text>
        <dbReference type="Rhea" id="RHEA:21540"/>
        <dbReference type="ChEBI" id="CHEBI:18277"/>
        <dbReference type="ChEBI" id="CHEBI:58613"/>
        <dbReference type="EC" id="5.3.1.24"/>
    </reaction>
</comment>
<evidence type="ECO:0000256" key="5">
    <source>
        <dbReference type="ARBA" id="ARBA00022605"/>
    </source>
</evidence>
<evidence type="ECO:0000256" key="4">
    <source>
        <dbReference type="ARBA" id="ARBA00022272"/>
    </source>
</evidence>